<comment type="caution">
    <text evidence="3">The sequence shown here is derived from an EMBL/GenBank/DDBJ whole genome shotgun (WGS) entry which is preliminary data.</text>
</comment>
<name>A0ABN8PMU1_9CNID</name>
<feature type="compositionally biased region" description="Polar residues" evidence="1">
    <location>
        <begin position="43"/>
        <end position="53"/>
    </location>
</feature>
<dbReference type="Proteomes" id="UP001159405">
    <property type="component" value="Unassembled WGS sequence"/>
</dbReference>
<proteinExistence type="predicted"/>
<protein>
    <submittedName>
        <fullName evidence="3">Uncharacterized protein</fullName>
    </submittedName>
</protein>
<gene>
    <name evidence="3" type="ORF">PLOB_00045978</name>
</gene>
<feature type="signal peptide" evidence="2">
    <location>
        <begin position="1"/>
        <end position="22"/>
    </location>
</feature>
<dbReference type="EMBL" id="CALNXK010000080">
    <property type="protein sequence ID" value="CAH3147169.1"/>
    <property type="molecule type" value="Genomic_DNA"/>
</dbReference>
<keyword evidence="4" id="KW-1185">Reference proteome</keyword>
<evidence type="ECO:0000256" key="1">
    <source>
        <dbReference type="SAM" id="MobiDB-lite"/>
    </source>
</evidence>
<keyword evidence="2" id="KW-0732">Signal</keyword>
<evidence type="ECO:0000313" key="4">
    <source>
        <dbReference type="Proteomes" id="UP001159405"/>
    </source>
</evidence>
<reference evidence="3 4" key="1">
    <citation type="submission" date="2022-05" db="EMBL/GenBank/DDBJ databases">
        <authorList>
            <consortium name="Genoscope - CEA"/>
            <person name="William W."/>
        </authorList>
    </citation>
    <scope>NUCLEOTIDE SEQUENCE [LARGE SCALE GENOMIC DNA]</scope>
</reference>
<feature type="chain" id="PRO_5047084244" evidence="2">
    <location>
        <begin position="23"/>
        <end position="147"/>
    </location>
</feature>
<sequence length="147" mass="16017">MKFRGVVLYLIFLVAFPKNASPAAIKEGLTSLLERTTLDDHPGSSTHGQSDTADQGMMRAESLKDAVVWDAEIDVRSQHPCLKTYGVMVINNTLYPNHECRTTSMIGCCPKPPVLNLCEPQKYYVAGYVLVSGCTCKSGGDSECPQS</sequence>
<feature type="region of interest" description="Disordered" evidence="1">
    <location>
        <begin position="36"/>
        <end position="56"/>
    </location>
</feature>
<evidence type="ECO:0000256" key="2">
    <source>
        <dbReference type="SAM" id="SignalP"/>
    </source>
</evidence>
<organism evidence="3 4">
    <name type="scientific">Porites lobata</name>
    <dbReference type="NCBI Taxonomy" id="104759"/>
    <lineage>
        <taxon>Eukaryota</taxon>
        <taxon>Metazoa</taxon>
        <taxon>Cnidaria</taxon>
        <taxon>Anthozoa</taxon>
        <taxon>Hexacorallia</taxon>
        <taxon>Scleractinia</taxon>
        <taxon>Fungiina</taxon>
        <taxon>Poritidae</taxon>
        <taxon>Porites</taxon>
    </lineage>
</organism>
<evidence type="ECO:0000313" key="3">
    <source>
        <dbReference type="EMBL" id="CAH3147169.1"/>
    </source>
</evidence>
<accession>A0ABN8PMU1</accession>